<proteinExistence type="predicted"/>
<gene>
    <name evidence="3" type="ORF">ACFPOU_01445</name>
</gene>
<dbReference type="PANTHER" id="PTHR12879">
    <property type="entry name" value="SPHINGOLIPID DELTA 4 DESATURASE/C-4 HYDROXYLASE PROTEIN DES2"/>
    <property type="match status" value="1"/>
</dbReference>
<name>A0ABW0PD71_9BURK</name>
<evidence type="ECO:0000256" key="1">
    <source>
        <dbReference type="SAM" id="Phobius"/>
    </source>
</evidence>
<comment type="caution">
    <text evidence="3">The sequence shown here is derived from an EMBL/GenBank/DDBJ whole genome shotgun (WGS) entry which is preliminary data.</text>
</comment>
<sequence length="258" mass="29761">MATSTIDRRVSSATTAVGLVLAGLVVGTWLAVHIGAIFLVDWTATWLWLAAPVVVALQCWLSVGLFIVAHDAMHGSLAPQRPWLNRAIGCFCVFIYAGFSYDKLYENHHAHHRNAGTADDPDFDIDHSRSFWPWYFKFFRHYFGWREFGMLTVAVVMYLLILRERFPTMLVFWALPALLSSVQLFYFGTYRPHRVDDIPFGDRHRARSNDLSHFASLLTCFHFGYHYEHHDAPSVPWWKLPAQRRSTINREYPEVGNG</sequence>
<keyword evidence="1" id="KW-1133">Transmembrane helix</keyword>
<dbReference type="EMBL" id="JBHSMS010000006">
    <property type="protein sequence ID" value="MFC5509787.1"/>
    <property type="molecule type" value="Genomic_DNA"/>
</dbReference>
<feature type="domain" description="Fatty acid desaturase" evidence="2">
    <location>
        <begin position="47"/>
        <end position="150"/>
    </location>
</feature>
<feature type="transmembrane region" description="Helical" evidence="1">
    <location>
        <begin position="143"/>
        <end position="162"/>
    </location>
</feature>
<feature type="domain" description="Fatty acid desaturase" evidence="2">
    <location>
        <begin position="152"/>
        <end position="253"/>
    </location>
</feature>
<feature type="transmembrane region" description="Helical" evidence="1">
    <location>
        <begin position="12"/>
        <end position="40"/>
    </location>
</feature>
<feature type="transmembrane region" description="Helical" evidence="1">
    <location>
        <begin position="46"/>
        <end position="71"/>
    </location>
</feature>
<feature type="transmembrane region" description="Helical" evidence="1">
    <location>
        <begin position="169"/>
        <end position="188"/>
    </location>
</feature>
<reference evidence="4" key="1">
    <citation type="journal article" date="2019" name="Int. J. Syst. Evol. Microbiol.">
        <title>The Global Catalogue of Microorganisms (GCM) 10K type strain sequencing project: providing services to taxonomists for standard genome sequencing and annotation.</title>
        <authorList>
            <consortium name="The Broad Institute Genomics Platform"/>
            <consortium name="The Broad Institute Genome Sequencing Center for Infectious Disease"/>
            <person name="Wu L."/>
            <person name="Ma J."/>
        </authorList>
    </citation>
    <scope>NUCLEOTIDE SEQUENCE [LARGE SCALE GENOMIC DNA]</scope>
    <source>
        <strain evidence="4">CCUG 38813</strain>
    </source>
</reference>
<dbReference type="PANTHER" id="PTHR12879:SF8">
    <property type="entry name" value="SPHINGOLIPID DELTA(4)-DESATURASE DES1"/>
    <property type="match status" value="1"/>
</dbReference>
<evidence type="ECO:0000259" key="2">
    <source>
        <dbReference type="Pfam" id="PF00487"/>
    </source>
</evidence>
<keyword evidence="1" id="KW-0472">Membrane</keyword>
<dbReference type="Pfam" id="PF00487">
    <property type="entry name" value="FA_desaturase"/>
    <property type="match status" value="2"/>
</dbReference>
<evidence type="ECO:0000313" key="3">
    <source>
        <dbReference type="EMBL" id="MFC5509787.1"/>
    </source>
</evidence>
<feature type="transmembrane region" description="Helical" evidence="1">
    <location>
        <begin position="83"/>
        <end position="101"/>
    </location>
</feature>
<organism evidence="3 4">
    <name type="scientific">Massilia jejuensis</name>
    <dbReference type="NCBI Taxonomy" id="648894"/>
    <lineage>
        <taxon>Bacteria</taxon>
        <taxon>Pseudomonadati</taxon>
        <taxon>Pseudomonadota</taxon>
        <taxon>Betaproteobacteria</taxon>
        <taxon>Burkholderiales</taxon>
        <taxon>Oxalobacteraceae</taxon>
        <taxon>Telluria group</taxon>
        <taxon>Massilia</taxon>
    </lineage>
</organism>
<protein>
    <submittedName>
        <fullName evidence="3">Fatty acid desaturase</fullName>
        <ecNumber evidence="3">1.14.19.-</ecNumber>
    </submittedName>
</protein>
<dbReference type="Proteomes" id="UP001596031">
    <property type="component" value="Unassembled WGS sequence"/>
</dbReference>
<keyword evidence="3" id="KW-0560">Oxidoreductase</keyword>
<keyword evidence="4" id="KW-1185">Reference proteome</keyword>
<keyword evidence="1" id="KW-0812">Transmembrane</keyword>
<accession>A0ABW0PD71</accession>
<dbReference type="EC" id="1.14.19.-" evidence="3"/>
<evidence type="ECO:0000313" key="4">
    <source>
        <dbReference type="Proteomes" id="UP001596031"/>
    </source>
</evidence>
<dbReference type="GO" id="GO:0016491">
    <property type="term" value="F:oxidoreductase activity"/>
    <property type="evidence" value="ECO:0007669"/>
    <property type="project" value="UniProtKB-KW"/>
</dbReference>
<dbReference type="RefSeq" id="WP_379716089.1">
    <property type="nucleotide sequence ID" value="NZ_JBHSMS010000006.1"/>
</dbReference>
<dbReference type="InterPro" id="IPR005804">
    <property type="entry name" value="FA_desaturase_dom"/>
</dbReference>